<reference evidence="2" key="1">
    <citation type="submission" date="2020-12" db="EMBL/GenBank/DDBJ databases">
        <authorList>
            <person name="Huq M.A."/>
        </authorList>
    </citation>
    <scope>NUCLEOTIDE SEQUENCE</scope>
    <source>
        <strain evidence="2">MAHUQ-46</strain>
    </source>
</reference>
<sequence length="77" mass="9054">MVFSLRKWLSRFAFLILFVLLTVLVFGGYRFFMTKLMLVDPYEAPHGQALKVFQPNGGEPEKASISDRLRWFYLYGE</sequence>
<keyword evidence="1" id="KW-0812">Transmembrane</keyword>
<evidence type="ECO:0000256" key="1">
    <source>
        <dbReference type="SAM" id="Phobius"/>
    </source>
</evidence>
<feature type="transmembrane region" description="Helical" evidence="1">
    <location>
        <begin position="12"/>
        <end position="32"/>
    </location>
</feature>
<keyword evidence="3" id="KW-1185">Reference proteome</keyword>
<proteinExistence type="predicted"/>
<name>A0A934JAH9_9BACL</name>
<evidence type="ECO:0000313" key="2">
    <source>
        <dbReference type="EMBL" id="MBJ6363457.1"/>
    </source>
</evidence>
<organism evidence="2 3">
    <name type="scientific">Paenibacillus roseus</name>
    <dbReference type="NCBI Taxonomy" id="2798579"/>
    <lineage>
        <taxon>Bacteria</taxon>
        <taxon>Bacillati</taxon>
        <taxon>Bacillota</taxon>
        <taxon>Bacilli</taxon>
        <taxon>Bacillales</taxon>
        <taxon>Paenibacillaceae</taxon>
        <taxon>Paenibacillus</taxon>
    </lineage>
</organism>
<dbReference type="RefSeq" id="WP_199021000.1">
    <property type="nucleotide sequence ID" value="NZ_JAELUP010000103.1"/>
</dbReference>
<accession>A0A934JAH9</accession>
<evidence type="ECO:0000313" key="3">
    <source>
        <dbReference type="Proteomes" id="UP000640274"/>
    </source>
</evidence>
<comment type="caution">
    <text evidence="2">The sequence shown here is derived from an EMBL/GenBank/DDBJ whole genome shotgun (WGS) entry which is preliminary data.</text>
</comment>
<dbReference type="InterPro" id="IPR025321">
    <property type="entry name" value="DUF4227"/>
</dbReference>
<protein>
    <submittedName>
        <fullName evidence="2">YqzK family protein</fullName>
    </submittedName>
</protein>
<dbReference type="EMBL" id="JAELUP010000103">
    <property type="protein sequence ID" value="MBJ6363457.1"/>
    <property type="molecule type" value="Genomic_DNA"/>
</dbReference>
<gene>
    <name evidence="2" type="ORF">JFN88_19815</name>
</gene>
<dbReference type="Pfam" id="PF14004">
    <property type="entry name" value="DUF4227"/>
    <property type="match status" value="1"/>
</dbReference>
<dbReference type="Proteomes" id="UP000640274">
    <property type="component" value="Unassembled WGS sequence"/>
</dbReference>
<dbReference type="AlphaFoldDB" id="A0A934JAH9"/>
<keyword evidence="1" id="KW-0472">Membrane</keyword>
<keyword evidence="1" id="KW-1133">Transmembrane helix</keyword>